<name>A0ABR1ZHJ7_9ROSI</name>
<proteinExistence type="predicted"/>
<accession>A0ABR1ZHJ7</accession>
<comment type="caution">
    <text evidence="1">The sequence shown here is derived from an EMBL/GenBank/DDBJ whole genome shotgun (WGS) entry which is preliminary data.</text>
</comment>
<dbReference type="Proteomes" id="UP001396334">
    <property type="component" value="Unassembled WGS sequence"/>
</dbReference>
<dbReference type="EMBL" id="JBBPBN010001145">
    <property type="protein sequence ID" value="KAK8479666.1"/>
    <property type="molecule type" value="Genomic_DNA"/>
</dbReference>
<organism evidence="1 2">
    <name type="scientific">Hibiscus sabdariffa</name>
    <name type="common">roselle</name>
    <dbReference type="NCBI Taxonomy" id="183260"/>
    <lineage>
        <taxon>Eukaryota</taxon>
        <taxon>Viridiplantae</taxon>
        <taxon>Streptophyta</taxon>
        <taxon>Embryophyta</taxon>
        <taxon>Tracheophyta</taxon>
        <taxon>Spermatophyta</taxon>
        <taxon>Magnoliopsida</taxon>
        <taxon>eudicotyledons</taxon>
        <taxon>Gunneridae</taxon>
        <taxon>Pentapetalae</taxon>
        <taxon>rosids</taxon>
        <taxon>malvids</taxon>
        <taxon>Malvales</taxon>
        <taxon>Malvaceae</taxon>
        <taxon>Malvoideae</taxon>
        <taxon>Hibiscus</taxon>
    </lineage>
</organism>
<evidence type="ECO:0000313" key="1">
    <source>
        <dbReference type="EMBL" id="KAK8479666.1"/>
    </source>
</evidence>
<gene>
    <name evidence="1" type="ORF">V6N11_034207</name>
</gene>
<protein>
    <submittedName>
        <fullName evidence="1">Uncharacterized protein</fullName>
    </submittedName>
</protein>
<keyword evidence="2" id="KW-1185">Reference proteome</keyword>
<sequence>MSSNGREKEMKIECNSLCTLVPPTSNMAVKRYGEKVRITYYQISTPCLLIRVTVVKLMNRKKIQVLHRCSYKWLHTAAYKIAFGLSVSASRGPTLNQVGFGKELEVASPTVPDDVKEGYFTVFAVKGKETRRYVIELDNLLNPAFLSLLELARERNTGSIKRGSLSSLSTLRITGYSTTLESGLKSYSLGKIKVKGKVQRKGVLSLPCRPRELLEILEHNKRKSGTRKWHGEMQLSLVRKCTEYGKRMRKESERDGTSRTTPLASNAGILIRLHPLFPNRA</sequence>
<reference evidence="1 2" key="1">
    <citation type="journal article" date="2024" name="G3 (Bethesda)">
        <title>Genome assembly of Hibiscus sabdariffa L. provides insights into metabolisms of medicinal natural products.</title>
        <authorList>
            <person name="Kim T."/>
        </authorList>
    </citation>
    <scope>NUCLEOTIDE SEQUENCE [LARGE SCALE GENOMIC DNA]</scope>
    <source>
        <strain evidence="1">TK-2024</strain>
        <tissue evidence="1">Old leaves</tissue>
    </source>
</reference>
<evidence type="ECO:0000313" key="2">
    <source>
        <dbReference type="Proteomes" id="UP001396334"/>
    </source>
</evidence>